<organism evidence="2 3">
    <name type="scientific">Marisediminitalea aggregata</name>
    <dbReference type="NCBI Taxonomy" id="634436"/>
    <lineage>
        <taxon>Bacteria</taxon>
        <taxon>Pseudomonadati</taxon>
        <taxon>Pseudomonadota</taxon>
        <taxon>Gammaproteobacteria</taxon>
        <taxon>Alteromonadales</taxon>
        <taxon>Alteromonadaceae</taxon>
        <taxon>Marisediminitalea</taxon>
    </lineage>
</organism>
<evidence type="ECO:0000313" key="2">
    <source>
        <dbReference type="EMBL" id="SHG71920.1"/>
    </source>
</evidence>
<gene>
    <name evidence="2" type="ORF">SAMN05216361_2891</name>
</gene>
<feature type="transmembrane region" description="Helical" evidence="1">
    <location>
        <begin position="78"/>
        <end position="97"/>
    </location>
</feature>
<feature type="transmembrane region" description="Helical" evidence="1">
    <location>
        <begin position="21"/>
        <end position="40"/>
    </location>
</feature>
<protein>
    <submittedName>
        <fullName evidence="2">Uncharacterized protein</fullName>
    </submittedName>
</protein>
<dbReference type="Proteomes" id="UP000184520">
    <property type="component" value="Unassembled WGS sequence"/>
</dbReference>
<name>A0A1M5M3V9_9ALTE</name>
<dbReference type="AlphaFoldDB" id="A0A1M5M3V9"/>
<keyword evidence="3" id="KW-1185">Reference proteome</keyword>
<evidence type="ECO:0000256" key="1">
    <source>
        <dbReference type="SAM" id="Phobius"/>
    </source>
</evidence>
<accession>A0A1M5M3V9</accession>
<dbReference type="OrthoDB" id="8911335at2"/>
<proteinExistence type="predicted"/>
<evidence type="ECO:0000313" key="3">
    <source>
        <dbReference type="Proteomes" id="UP000184520"/>
    </source>
</evidence>
<feature type="transmembrane region" description="Helical" evidence="1">
    <location>
        <begin position="52"/>
        <end position="71"/>
    </location>
</feature>
<keyword evidence="1" id="KW-0472">Membrane</keyword>
<dbReference type="RefSeq" id="WP_073323631.1">
    <property type="nucleotide sequence ID" value="NZ_FQWD01000004.1"/>
</dbReference>
<sequence length="99" mass="11119">MARLSAEEKIQPHWWTKSLAGAVLGLTFAFAVVGIFAWYGPGGIQAPNKVQFNMWMISPVWLLILSFSFLFRTGMRAVLILGTANLIAWATFLLLRYTL</sequence>
<dbReference type="EMBL" id="FQWD01000004">
    <property type="protein sequence ID" value="SHG71920.1"/>
    <property type="molecule type" value="Genomic_DNA"/>
</dbReference>
<keyword evidence="1" id="KW-0812">Transmembrane</keyword>
<reference evidence="3" key="1">
    <citation type="submission" date="2016-11" db="EMBL/GenBank/DDBJ databases">
        <authorList>
            <person name="Varghese N."/>
            <person name="Submissions S."/>
        </authorList>
    </citation>
    <scope>NUCLEOTIDE SEQUENCE [LARGE SCALE GENOMIC DNA]</scope>
    <source>
        <strain evidence="3">CGMCC 1.8995</strain>
    </source>
</reference>
<dbReference type="STRING" id="634436.SAMN05216361_2891"/>
<keyword evidence="1" id="KW-1133">Transmembrane helix</keyword>